<protein>
    <submittedName>
        <fullName evidence="3">Uncharacterized protein</fullName>
    </submittedName>
</protein>
<name>A0ABV0YXN9_9TELE</name>
<keyword evidence="2" id="KW-0472">Membrane</keyword>
<dbReference type="EMBL" id="JAHRIP010047126">
    <property type="protein sequence ID" value="MEQ2298201.1"/>
    <property type="molecule type" value="Genomic_DNA"/>
</dbReference>
<evidence type="ECO:0000313" key="4">
    <source>
        <dbReference type="Proteomes" id="UP001469553"/>
    </source>
</evidence>
<evidence type="ECO:0000256" key="2">
    <source>
        <dbReference type="SAM" id="Phobius"/>
    </source>
</evidence>
<feature type="transmembrane region" description="Helical" evidence="2">
    <location>
        <begin position="29"/>
        <end position="56"/>
    </location>
</feature>
<comment type="caution">
    <text evidence="3">The sequence shown here is derived from an EMBL/GenBank/DDBJ whole genome shotgun (WGS) entry which is preliminary data.</text>
</comment>
<organism evidence="3 4">
    <name type="scientific">Ameca splendens</name>
    <dbReference type="NCBI Taxonomy" id="208324"/>
    <lineage>
        <taxon>Eukaryota</taxon>
        <taxon>Metazoa</taxon>
        <taxon>Chordata</taxon>
        <taxon>Craniata</taxon>
        <taxon>Vertebrata</taxon>
        <taxon>Euteleostomi</taxon>
        <taxon>Actinopterygii</taxon>
        <taxon>Neopterygii</taxon>
        <taxon>Teleostei</taxon>
        <taxon>Neoteleostei</taxon>
        <taxon>Acanthomorphata</taxon>
        <taxon>Ovalentaria</taxon>
        <taxon>Atherinomorphae</taxon>
        <taxon>Cyprinodontiformes</taxon>
        <taxon>Goodeidae</taxon>
        <taxon>Ameca</taxon>
    </lineage>
</organism>
<keyword evidence="4" id="KW-1185">Reference proteome</keyword>
<dbReference type="Proteomes" id="UP001469553">
    <property type="component" value="Unassembled WGS sequence"/>
</dbReference>
<evidence type="ECO:0000256" key="1">
    <source>
        <dbReference type="SAM" id="MobiDB-lite"/>
    </source>
</evidence>
<evidence type="ECO:0000313" key="3">
    <source>
        <dbReference type="EMBL" id="MEQ2298201.1"/>
    </source>
</evidence>
<reference evidence="3 4" key="1">
    <citation type="submission" date="2021-06" db="EMBL/GenBank/DDBJ databases">
        <authorList>
            <person name="Palmer J.M."/>
        </authorList>
    </citation>
    <scope>NUCLEOTIDE SEQUENCE [LARGE SCALE GENOMIC DNA]</scope>
    <source>
        <strain evidence="3 4">AS_MEX2019</strain>
        <tissue evidence="3">Muscle</tissue>
    </source>
</reference>
<keyword evidence="2" id="KW-1133">Transmembrane helix</keyword>
<accession>A0ABV0YXN9</accession>
<keyword evidence="2" id="KW-0812">Transmembrane</keyword>
<gene>
    <name evidence="3" type="ORF">AMECASPLE_002729</name>
</gene>
<feature type="region of interest" description="Disordered" evidence="1">
    <location>
        <begin position="68"/>
        <end position="92"/>
    </location>
</feature>
<proteinExistence type="predicted"/>
<feature type="compositionally biased region" description="Polar residues" evidence="1">
    <location>
        <begin position="83"/>
        <end position="92"/>
    </location>
</feature>
<sequence>MEVLSGPWADLALFLQQTVTLTNRDTDSFLPLCLFALLLFLSICLLLLQLIIYFSWKVRQAEADLSGFQQDQSAIHRQRHRSTSLTRSFGYS</sequence>